<dbReference type="RefSeq" id="WP_125019843.1">
    <property type="nucleotide sequence ID" value="NZ_RQVQ01000037.1"/>
</dbReference>
<evidence type="ECO:0000313" key="2">
    <source>
        <dbReference type="EMBL" id="RRJ88912.1"/>
    </source>
</evidence>
<keyword evidence="3" id="KW-1185">Reference proteome</keyword>
<dbReference type="Proteomes" id="UP000275719">
    <property type="component" value="Unassembled WGS sequence"/>
</dbReference>
<proteinExistence type="predicted"/>
<dbReference type="SUPFAM" id="SSF55729">
    <property type="entry name" value="Acyl-CoA N-acyltransferases (Nat)"/>
    <property type="match status" value="1"/>
</dbReference>
<protein>
    <submittedName>
        <fullName evidence="2">GNAT family N-acetyltransferase</fullName>
    </submittedName>
</protein>
<sequence length="146" mass="17006">MKIEIKRFKELSLLDLYKSLSLRNQVFIFEQNCVYQDIDGYDEKAMHVMLYENDDLVAYARIFDKGIKYETASIGRVVVSPEKRNLNLGHVLVNASIQAIHENFETEEITISAQEHLQKFYAAHGFVTTSDMYLEDDIPHVQMEIK</sequence>
<dbReference type="PROSITE" id="PS51186">
    <property type="entry name" value="GNAT"/>
    <property type="match status" value="1"/>
</dbReference>
<reference evidence="2 3" key="1">
    <citation type="submission" date="2018-11" db="EMBL/GenBank/DDBJ databases">
        <title>Flavobacterium sp. nov., YIM 102701-2 draft genome.</title>
        <authorList>
            <person name="Li G."/>
            <person name="Jiang Y."/>
        </authorList>
    </citation>
    <scope>NUCLEOTIDE SEQUENCE [LARGE SCALE GENOMIC DNA]</scope>
    <source>
        <strain evidence="2 3">YIM 102701-2</strain>
    </source>
</reference>
<dbReference type="InterPro" id="IPR016181">
    <property type="entry name" value="Acyl_CoA_acyltransferase"/>
</dbReference>
<dbReference type="OrthoDB" id="9796171at2"/>
<evidence type="ECO:0000313" key="3">
    <source>
        <dbReference type="Proteomes" id="UP000275719"/>
    </source>
</evidence>
<dbReference type="EMBL" id="RQVQ01000037">
    <property type="protein sequence ID" value="RRJ88912.1"/>
    <property type="molecule type" value="Genomic_DNA"/>
</dbReference>
<organism evidence="2 3">
    <name type="scientific">Paenimyroides tangerinum</name>
    <dbReference type="NCBI Taxonomy" id="2488728"/>
    <lineage>
        <taxon>Bacteria</taxon>
        <taxon>Pseudomonadati</taxon>
        <taxon>Bacteroidota</taxon>
        <taxon>Flavobacteriia</taxon>
        <taxon>Flavobacteriales</taxon>
        <taxon>Flavobacteriaceae</taxon>
        <taxon>Paenimyroides</taxon>
    </lineage>
</organism>
<name>A0A3P3W1I2_9FLAO</name>
<dbReference type="CDD" id="cd04301">
    <property type="entry name" value="NAT_SF"/>
    <property type="match status" value="1"/>
</dbReference>
<feature type="domain" description="N-acetyltransferase" evidence="1">
    <location>
        <begin position="3"/>
        <end position="146"/>
    </location>
</feature>
<dbReference type="GO" id="GO:0016747">
    <property type="term" value="F:acyltransferase activity, transferring groups other than amino-acyl groups"/>
    <property type="evidence" value="ECO:0007669"/>
    <property type="project" value="InterPro"/>
</dbReference>
<dbReference type="AlphaFoldDB" id="A0A3P3W1I2"/>
<gene>
    <name evidence="2" type="ORF">EG240_13255</name>
</gene>
<keyword evidence="2" id="KW-0808">Transferase</keyword>
<dbReference type="Pfam" id="PF13673">
    <property type="entry name" value="Acetyltransf_10"/>
    <property type="match status" value="1"/>
</dbReference>
<dbReference type="InterPro" id="IPR000182">
    <property type="entry name" value="GNAT_dom"/>
</dbReference>
<comment type="caution">
    <text evidence="2">The sequence shown here is derived from an EMBL/GenBank/DDBJ whole genome shotgun (WGS) entry which is preliminary data.</text>
</comment>
<evidence type="ECO:0000259" key="1">
    <source>
        <dbReference type="PROSITE" id="PS51186"/>
    </source>
</evidence>
<accession>A0A3P3W1I2</accession>
<dbReference type="Gene3D" id="3.40.630.30">
    <property type="match status" value="1"/>
</dbReference>